<feature type="compositionally biased region" description="Polar residues" evidence="1">
    <location>
        <begin position="877"/>
        <end position="886"/>
    </location>
</feature>
<dbReference type="Proteomes" id="UP000614424">
    <property type="component" value="Unassembled WGS sequence"/>
</dbReference>
<feature type="compositionally biased region" description="Basic and acidic residues" evidence="1">
    <location>
        <begin position="728"/>
        <end position="742"/>
    </location>
</feature>
<feature type="non-terminal residue" evidence="2">
    <location>
        <position position="904"/>
    </location>
</feature>
<sequence length="904" mass="98998">MNVIDRIFEESTGQTGQSNLYKAFLESKKRVNAEPRKEGTTPGDYTRNLAIGLNRFGQTIGRGIDVLGNLDPTRLITESGEGIIDRAGQGIESFYKKKEQEDYEALTPAMKKAMELKYTKDIDKTWTEAPVEKFKSLFAGEAWKSPAKMAGSLLQSAPSTITGMGTGMRITGSLLKSALVKSGKMSKGIAGMIGGWIGEGSVASVESGKEIYDMVVASPHEVLSQTEEYQRAWNTLSEEGLPDNVRDKKARELVADHAAMKSMAVIFGTIGALGAGSGYYMGKLLGGEITGGVAKKALLGAIGETFQEAPQSGFERLESNIQKKKYVNPNQDIWEGVQEGSVEGGVQGFAMGGGMAGGVAALQGKQTPGKDQTQDIETLNNLKTALHSGKITPEQILDLKKDPKNARLVPDLDKMVAEHDDISYANDTPAGQTLNAARNARLMERLARGEDIAFDSTINRFAQLLDEVIDAVPNKFDMENRGKKLVEIAKREKLTKEEFNTLQNGLNRRQRERDDEYERSKTPEQKINSVAGAASSDIATAIKNKRTVGRIEIDEDGNQSVIEEGITLDDAIAEIEYLIALNDRGRLDDKRLSSNLVMRFVGIAELANIKSSLKNGNIGDVLNRIKSNLEATTEPTPAEADTAIQGGKELSQSDINKIINDPKLSEQDKINAIWDKSDMSFEEIKKLIQDGADTAIQEGVEGEPGATESLETEAKKYKSAEEFVKSQFKKTPESGMDHRPSWEDAPPSSNLLEGDMLPRDVYSHPEYSIASGRNVKTDKSAKESWDAIQKIRNNPDAEITIYRSAPKKELRTGDWVTFSKNYAKEEGIHPVDSNKDMPVHSFKVKAKDVLFAGDDINEFGYYPKQQLTDIWNKANKTTPDVSTQAAKPTDTEIGGEKATPIFSG</sequence>
<feature type="region of interest" description="Disordered" evidence="1">
    <location>
        <begin position="877"/>
        <end position="904"/>
    </location>
</feature>
<evidence type="ECO:0000313" key="3">
    <source>
        <dbReference type="Proteomes" id="UP000614424"/>
    </source>
</evidence>
<feature type="region of interest" description="Disordered" evidence="1">
    <location>
        <begin position="728"/>
        <end position="749"/>
    </location>
</feature>
<evidence type="ECO:0000256" key="1">
    <source>
        <dbReference type="SAM" id="MobiDB-lite"/>
    </source>
</evidence>
<feature type="region of interest" description="Disordered" evidence="1">
    <location>
        <begin position="503"/>
        <end position="524"/>
    </location>
</feature>
<organism evidence="2 3">
    <name type="scientific">Candidatus Desulfobia pelagia</name>
    <dbReference type="NCBI Taxonomy" id="2841692"/>
    <lineage>
        <taxon>Bacteria</taxon>
        <taxon>Pseudomonadati</taxon>
        <taxon>Thermodesulfobacteriota</taxon>
        <taxon>Desulfobulbia</taxon>
        <taxon>Desulfobulbales</taxon>
        <taxon>Desulfobulbaceae</taxon>
        <taxon>Candidatus Desulfobia</taxon>
    </lineage>
</organism>
<protein>
    <submittedName>
        <fullName evidence="2">Uncharacterized protein</fullName>
    </submittedName>
</protein>
<accession>A0A8J6NEW7</accession>
<name>A0A8J6NEW7_9BACT</name>
<feature type="compositionally biased region" description="Basic and acidic residues" evidence="1">
    <location>
        <begin position="509"/>
        <end position="524"/>
    </location>
</feature>
<gene>
    <name evidence="2" type="ORF">H8E41_10070</name>
</gene>
<dbReference type="EMBL" id="JACNJZ010000139">
    <property type="protein sequence ID" value="MBC8318240.1"/>
    <property type="molecule type" value="Genomic_DNA"/>
</dbReference>
<comment type="caution">
    <text evidence="2">The sequence shown here is derived from an EMBL/GenBank/DDBJ whole genome shotgun (WGS) entry which is preliminary data.</text>
</comment>
<dbReference type="AlphaFoldDB" id="A0A8J6NEW7"/>
<reference evidence="2 3" key="1">
    <citation type="submission" date="2020-08" db="EMBL/GenBank/DDBJ databases">
        <title>Bridging the membrane lipid divide: bacteria of the FCB group superphylum have the potential to synthesize archaeal ether lipids.</title>
        <authorList>
            <person name="Villanueva L."/>
            <person name="Von Meijenfeldt F.A.B."/>
            <person name="Westbye A.B."/>
            <person name="Yadav S."/>
            <person name="Hopmans E.C."/>
            <person name="Dutilh B.E."/>
            <person name="Sinninghe Damste J.S."/>
        </authorList>
    </citation>
    <scope>NUCLEOTIDE SEQUENCE [LARGE SCALE GENOMIC DNA]</scope>
    <source>
        <strain evidence="2">NIOZ-UU47</strain>
    </source>
</reference>
<proteinExistence type="predicted"/>
<evidence type="ECO:0000313" key="2">
    <source>
        <dbReference type="EMBL" id="MBC8318240.1"/>
    </source>
</evidence>